<evidence type="ECO:0000313" key="1">
    <source>
        <dbReference type="EMBL" id="KAF9492511.1"/>
    </source>
</evidence>
<protein>
    <submittedName>
        <fullName evidence="1">Uncharacterized protein</fullName>
    </submittedName>
</protein>
<keyword evidence="2" id="KW-1185">Reference proteome</keyword>
<proteinExistence type="predicted"/>
<organism evidence="1 2">
    <name type="scientific">Pleurotus eryngii</name>
    <name type="common">Boletus of the steppes</name>
    <dbReference type="NCBI Taxonomy" id="5323"/>
    <lineage>
        <taxon>Eukaryota</taxon>
        <taxon>Fungi</taxon>
        <taxon>Dikarya</taxon>
        <taxon>Basidiomycota</taxon>
        <taxon>Agaricomycotina</taxon>
        <taxon>Agaricomycetes</taxon>
        <taxon>Agaricomycetidae</taxon>
        <taxon>Agaricales</taxon>
        <taxon>Pleurotineae</taxon>
        <taxon>Pleurotaceae</taxon>
        <taxon>Pleurotus</taxon>
    </lineage>
</organism>
<gene>
    <name evidence="1" type="ORF">BDN71DRAFT_1199515</name>
</gene>
<name>A0A9P5ZVG3_PLEER</name>
<dbReference type="AlphaFoldDB" id="A0A9P5ZVG3"/>
<reference evidence="1" key="1">
    <citation type="submission" date="2020-11" db="EMBL/GenBank/DDBJ databases">
        <authorList>
            <consortium name="DOE Joint Genome Institute"/>
            <person name="Ahrendt S."/>
            <person name="Riley R."/>
            <person name="Andreopoulos W."/>
            <person name="Labutti K."/>
            <person name="Pangilinan J."/>
            <person name="Ruiz-Duenas F.J."/>
            <person name="Barrasa J.M."/>
            <person name="Sanchez-Garcia M."/>
            <person name="Camarero S."/>
            <person name="Miyauchi S."/>
            <person name="Serrano A."/>
            <person name="Linde D."/>
            <person name="Babiker R."/>
            <person name="Drula E."/>
            <person name="Ayuso-Fernandez I."/>
            <person name="Pacheco R."/>
            <person name="Padilla G."/>
            <person name="Ferreira P."/>
            <person name="Barriuso J."/>
            <person name="Kellner H."/>
            <person name="Castanera R."/>
            <person name="Alfaro M."/>
            <person name="Ramirez L."/>
            <person name="Pisabarro A.G."/>
            <person name="Kuo A."/>
            <person name="Tritt A."/>
            <person name="Lipzen A."/>
            <person name="He G."/>
            <person name="Yan M."/>
            <person name="Ng V."/>
            <person name="Cullen D."/>
            <person name="Martin F."/>
            <person name="Rosso M.-N."/>
            <person name="Henrissat B."/>
            <person name="Hibbett D."/>
            <person name="Martinez A.T."/>
            <person name="Grigoriev I.V."/>
        </authorList>
    </citation>
    <scope>NUCLEOTIDE SEQUENCE</scope>
    <source>
        <strain evidence="1">ATCC 90797</strain>
    </source>
</reference>
<evidence type="ECO:0000313" key="2">
    <source>
        <dbReference type="Proteomes" id="UP000807025"/>
    </source>
</evidence>
<dbReference type="EMBL" id="MU154600">
    <property type="protein sequence ID" value="KAF9492511.1"/>
    <property type="molecule type" value="Genomic_DNA"/>
</dbReference>
<comment type="caution">
    <text evidence="1">The sequence shown here is derived from an EMBL/GenBank/DDBJ whole genome shotgun (WGS) entry which is preliminary data.</text>
</comment>
<accession>A0A9P5ZVG3</accession>
<dbReference type="OrthoDB" id="3269456at2759"/>
<dbReference type="Proteomes" id="UP000807025">
    <property type="component" value="Unassembled WGS sequence"/>
</dbReference>
<sequence>MDSFYDKAKAVQTLEQLIAERTKAASSLQMYRMDSEATEKFNLSIRREESDMASRLTQCNEDTGEAEEATVAIQGIICGVKLLPFETRSSRLEDTKHLAHFRQSVTLTGLGSQSFEHIVKNCRQAYSMFSRYTPNARLVPSPEFLDRQRVGGSDDADEYFTITASNRFFTPSKQAPGLTVVDINTELDPRGILEKVDKSKWLHTEDNTVDYYVLSTSDDRNRHLPTTPIVFQIGDLFELLEHAQSGQNTQKTIGMKGSNGVVIT</sequence>